<feature type="transmembrane region" description="Helical" evidence="1">
    <location>
        <begin position="262"/>
        <end position="285"/>
    </location>
</feature>
<dbReference type="AlphaFoldDB" id="A0AAP0NQV5"/>
<evidence type="ECO:0000313" key="2">
    <source>
        <dbReference type="EMBL" id="KAK9112976.1"/>
    </source>
</evidence>
<comment type="caution">
    <text evidence="2">The sequence shown here is derived from an EMBL/GenBank/DDBJ whole genome shotgun (WGS) entry which is preliminary data.</text>
</comment>
<reference evidence="2 3" key="1">
    <citation type="submission" date="2024-01" db="EMBL/GenBank/DDBJ databases">
        <title>Genome assemblies of Stephania.</title>
        <authorList>
            <person name="Yang L."/>
        </authorList>
    </citation>
    <scope>NUCLEOTIDE SEQUENCE [LARGE SCALE GENOMIC DNA]</scope>
    <source>
        <strain evidence="2">JXDWG</strain>
        <tissue evidence="2">Leaf</tissue>
    </source>
</reference>
<evidence type="ECO:0000313" key="3">
    <source>
        <dbReference type="Proteomes" id="UP001419268"/>
    </source>
</evidence>
<keyword evidence="3" id="KW-1185">Reference proteome</keyword>
<proteinExistence type="predicted"/>
<feature type="transmembrane region" description="Helical" evidence="1">
    <location>
        <begin position="175"/>
        <end position="199"/>
    </location>
</feature>
<feature type="transmembrane region" description="Helical" evidence="1">
    <location>
        <begin position="44"/>
        <end position="64"/>
    </location>
</feature>
<gene>
    <name evidence="2" type="ORF">Scep_020495</name>
</gene>
<dbReference type="EMBL" id="JBBNAG010000008">
    <property type="protein sequence ID" value="KAK9112976.1"/>
    <property type="molecule type" value="Genomic_DNA"/>
</dbReference>
<dbReference type="Proteomes" id="UP001419268">
    <property type="component" value="Unassembled WGS sequence"/>
</dbReference>
<keyword evidence="1" id="KW-0812">Transmembrane</keyword>
<keyword evidence="1" id="KW-1133">Transmembrane helix</keyword>
<keyword evidence="1" id="KW-0472">Membrane</keyword>
<feature type="transmembrane region" description="Helical" evidence="1">
    <location>
        <begin position="220"/>
        <end position="242"/>
    </location>
</feature>
<organism evidence="2 3">
    <name type="scientific">Stephania cephalantha</name>
    <dbReference type="NCBI Taxonomy" id="152367"/>
    <lineage>
        <taxon>Eukaryota</taxon>
        <taxon>Viridiplantae</taxon>
        <taxon>Streptophyta</taxon>
        <taxon>Embryophyta</taxon>
        <taxon>Tracheophyta</taxon>
        <taxon>Spermatophyta</taxon>
        <taxon>Magnoliopsida</taxon>
        <taxon>Ranunculales</taxon>
        <taxon>Menispermaceae</taxon>
        <taxon>Menispermoideae</taxon>
        <taxon>Cissampelideae</taxon>
        <taxon>Stephania</taxon>
    </lineage>
</organism>
<sequence length="287" mass="32566">MTTQWVSRGDLARRGTMSFEKYLMDFVLSPTTCFSPHLSHRYSGIYSTAFTMVTPFMVMLRPVVWRCMAQCFVLSWYPTTSVMCGYSMVQVSTHCFLECTHEVLFVVAWCFMWMGKGTYVQIDCNLVALEVFAEMFLTNWRVCGTFWWADGLVSLALLLRANLQSDFSHLCATWLLWILACTLDYTLSGYLLLLALVAICSVQQVFDEKASMDIEPRNGFFEILLPYFLGSELPILAHVILYELHGRFILGFSKPCVANTNLNFILMGTPGDVLSTSLSIALLGLRV</sequence>
<protein>
    <submittedName>
        <fullName evidence="2">Uncharacterized protein</fullName>
    </submittedName>
</protein>
<evidence type="ECO:0000256" key="1">
    <source>
        <dbReference type="SAM" id="Phobius"/>
    </source>
</evidence>
<name>A0AAP0NQV5_9MAGN</name>
<accession>A0AAP0NQV5</accession>
<feature type="transmembrane region" description="Helical" evidence="1">
    <location>
        <begin position="145"/>
        <end position="163"/>
    </location>
</feature>